<organism evidence="2 3">
    <name type="scientific">Cladorrhinum samala</name>
    <dbReference type="NCBI Taxonomy" id="585594"/>
    <lineage>
        <taxon>Eukaryota</taxon>
        <taxon>Fungi</taxon>
        <taxon>Dikarya</taxon>
        <taxon>Ascomycota</taxon>
        <taxon>Pezizomycotina</taxon>
        <taxon>Sordariomycetes</taxon>
        <taxon>Sordariomycetidae</taxon>
        <taxon>Sordariales</taxon>
        <taxon>Podosporaceae</taxon>
        <taxon>Cladorrhinum</taxon>
    </lineage>
</organism>
<gene>
    <name evidence="2" type="ORF">QBC42DRAFT_307810</name>
</gene>
<dbReference type="Gene3D" id="2.115.10.20">
    <property type="entry name" value="Glycosyl hydrolase domain, family 43"/>
    <property type="match status" value="1"/>
</dbReference>
<reference evidence="2" key="2">
    <citation type="submission" date="2023-06" db="EMBL/GenBank/DDBJ databases">
        <authorList>
            <consortium name="Lawrence Berkeley National Laboratory"/>
            <person name="Mondo S.J."/>
            <person name="Hensen N."/>
            <person name="Bonometti L."/>
            <person name="Westerberg I."/>
            <person name="Brannstrom I.O."/>
            <person name="Guillou S."/>
            <person name="Cros-Aarteil S."/>
            <person name="Calhoun S."/>
            <person name="Haridas S."/>
            <person name="Kuo A."/>
            <person name="Pangilinan J."/>
            <person name="Riley R."/>
            <person name="Labutti K."/>
            <person name="Andreopoulos B."/>
            <person name="Lipzen A."/>
            <person name="Chen C."/>
            <person name="Yanf M."/>
            <person name="Daum C."/>
            <person name="Ng V."/>
            <person name="Clum A."/>
            <person name="Steindorff A."/>
            <person name="Ohm R."/>
            <person name="Martin F."/>
            <person name="Silar P."/>
            <person name="Natvig D."/>
            <person name="Lalanne C."/>
            <person name="Gautier V."/>
            <person name="Ament-Velasquez S.L."/>
            <person name="Kruys A."/>
            <person name="Hutchinson M.I."/>
            <person name="Powell A.J."/>
            <person name="Barry K."/>
            <person name="Miller A.N."/>
            <person name="Grigoriev I.V."/>
            <person name="Debuchy R."/>
            <person name="Gladieux P."/>
            <person name="Thoren M.H."/>
            <person name="Johannesson H."/>
        </authorList>
    </citation>
    <scope>NUCLEOTIDE SEQUENCE</scope>
    <source>
        <strain evidence="2">PSN324</strain>
    </source>
</reference>
<reference evidence="2" key="1">
    <citation type="journal article" date="2023" name="Mol. Phylogenet. Evol.">
        <title>Genome-scale phylogeny and comparative genomics of the fungal order Sordariales.</title>
        <authorList>
            <person name="Hensen N."/>
            <person name="Bonometti L."/>
            <person name="Westerberg I."/>
            <person name="Brannstrom I.O."/>
            <person name="Guillou S."/>
            <person name="Cros-Aarteil S."/>
            <person name="Calhoun S."/>
            <person name="Haridas S."/>
            <person name="Kuo A."/>
            <person name="Mondo S."/>
            <person name="Pangilinan J."/>
            <person name="Riley R."/>
            <person name="LaButti K."/>
            <person name="Andreopoulos B."/>
            <person name="Lipzen A."/>
            <person name="Chen C."/>
            <person name="Yan M."/>
            <person name="Daum C."/>
            <person name="Ng V."/>
            <person name="Clum A."/>
            <person name="Steindorff A."/>
            <person name="Ohm R.A."/>
            <person name="Martin F."/>
            <person name="Silar P."/>
            <person name="Natvig D.O."/>
            <person name="Lalanne C."/>
            <person name="Gautier V."/>
            <person name="Ament-Velasquez S.L."/>
            <person name="Kruys A."/>
            <person name="Hutchinson M.I."/>
            <person name="Powell A.J."/>
            <person name="Barry K."/>
            <person name="Miller A.N."/>
            <person name="Grigoriev I.V."/>
            <person name="Debuchy R."/>
            <person name="Gladieux P."/>
            <person name="Hiltunen Thoren M."/>
            <person name="Johannesson H."/>
        </authorList>
    </citation>
    <scope>NUCLEOTIDE SEQUENCE</scope>
    <source>
        <strain evidence="2">PSN324</strain>
    </source>
</reference>
<dbReference type="PANTHER" id="PTHR43301:SF3">
    <property type="entry name" value="ARABINAN ENDO-1,5-ALPHA-L-ARABINOSIDASE A-RELATED"/>
    <property type="match status" value="1"/>
</dbReference>
<dbReference type="InterPro" id="IPR050727">
    <property type="entry name" value="GH43_arabinanases"/>
</dbReference>
<dbReference type="PANTHER" id="PTHR43301">
    <property type="entry name" value="ARABINAN ENDO-1,5-ALPHA-L-ARABINOSIDASE"/>
    <property type="match status" value="1"/>
</dbReference>
<keyword evidence="3" id="KW-1185">Reference proteome</keyword>
<proteinExistence type="predicted"/>
<dbReference type="GO" id="GO:0016787">
    <property type="term" value="F:hydrolase activity"/>
    <property type="evidence" value="ECO:0007669"/>
    <property type="project" value="UniProtKB-KW"/>
</dbReference>
<dbReference type="Proteomes" id="UP001321749">
    <property type="component" value="Unassembled WGS sequence"/>
</dbReference>
<keyword evidence="1" id="KW-0732">Signal</keyword>
<keyword evidence="2" id="KW-0378">Hydrolase</keyword>
<protein>
    <submittedName>
        <fullName evidence="2">Glycosyl hydrolase</fullName>
    </submittedName>
</protein>
<evidence type="ECO:0000256" key="1">
    <source>
        <dbReference type="SAM" id="SignalP"/>
    </source>
</evidence>
<evidence type="ECO:0000313" key="3">
    <source>
        <dbReference type="Proteomes" id="UP001321749"/>
    </source>
</evidence>
<dbReference type="InterPro" id="IPR023296">
    <property type="entry name" value="Glyco_hydro_beta-prop_sf"/>
</dbReference>
<feature type="chain" id="PRO_5043474264" evidence="1">
    <location>
        <begin position="19"/>
        <end position="323"/>
    </location>
</feature>
<dbReference type="AlphaFoldDB" id="A0AAV9HGX5"/>
<comment type="caution">
    <text evidence="2">The sequence shown here is derived from an EMBL/GenBank/DDBJ whole genome shotgun (WGS) entry which is preliminary data.</text>
</comment>
<sequence>MHGPFFSLLLAAIPLSQGSPLSYAAGPIQSRQGVAQNFTDYLYLYFTGERIPNGEQVYAAVSNDNSPKQWTTLNSNQPILTSNIGVKGIRDPSLIISPDRSKFYLIATDLKVYGLGWGNGTCFTCPESGSKSIIVWTSADLVNWTGPASRTVSPPEAGMTWAPDAIWDPSREKYMLFWTSKLEGQLIILRCWTEDFETFTETEVFGEFGMDLTIAEDKGRFYMVSKNGPDELIQQNVADKLDGPWEKVSDRIGKEGGMPAGEGPLVFRDNVDQNKWHLWIDDYMRGDGGYLPFETDDIASGKWVPSEGVVLPKNPRHGYVVPM</sequence>
<evidence type="ECO:0000313" key="2">
    <source>
        <dbReference type="EMBL" id="KAK4459449.1"/>
    </source>
</evidence>
<dbReference type="CDD" id="cd08983">
    <property type="entry name" value="GH43_Bt3655-like"/>
    <property type="match status" value="1"/>
</dbReference>
<name>A0AAV9HGX5_9PEZI</name>
<feature type="signal peptide" evidence="1">
    <location>
        <begin position="1"/>
        <end position="18"/>
    </location>
</feature>
<dbReference type="EMBL" id="MU865036">
    <property type="protein sequence ID" value="KAK4459449.1"/>
    <property type="molecule type" value="Genomic_DNA"/>
</dbReference>
<accession>A0AAV9HGX5</accession>
<dbReference type="SUPFAM" id="SSF75005">
    <property type="entry name" value="Arabinanase/levansucrase/invertase"/>
    <property type="match status" value="1"/>
</dbReference>